<evidence type="ECO:0000313" key="1">
    <source>
        <dbReference type="EMBL" id="HEN14073.1"/>
    </source>
</evidence>
<protein>
    <submittedName>
        <fullName evidence="1">Uncharacterized protein</fullName>
    </submittedName>
</protein>
<reference evidence="1" key="1">
    <citation type="journal article" date="2020" name="mSystems">
        <title>Genome- and Community-Level Interaction Insights into Carbon Utilization and Element Cycling Functions of Hydrothermarchaeota in Hydrothermal Sediment.</title>
        <authorList>
            <person name="Zhou Z."/>
            <person name="Liu Y."/>
            <person name="Xu W."/>
            <person name="Pan J."/>
            <person name="Luo Z.H."/>
            <person name="Li M."/>
        </authorList>
    </citation>
    <scope>NUCLEOTIDE SEQUENCE [LARGE SCALE GENOMIC DNA]</scope>
    <source>
        <strain evidence="1">SpSt-339</strain>
    </source>
</reference>
<accession>A0A7C2P1E5</accession>
<name>A0A7C2P1E5_9PLAN</name>
<organism evidence="1">
    <name type="scientific">Schlesneria paludicola</name>
    <dbReference type="NCBI Taxonomy" id="360056"/>
    <lineage>
        <taxon>Bacteria</taxon>
        <taxon>Pseudomonadati</taxon>
        <taxon>Planctomycetota</taxon>
        <taxon>Planctomycetia</taxon>
        <taxon>Planctomycetales</taxon>
        <taxon>Planctomycetaceae</taxon>
        <taxon>Schlesneria</taxon>
    </lineage>
</organism>
<sequence length="117" mass="14017">MLILFADNRDIVRNVETYAKQSNSKLDRMLGPDCDWRREWQALANYTPTNVSRLFLNILQEQLRTRLKYEVFDSVGMKNSRGATIYRLMYASRHERGLDFWKKSTEKFRRGENTLFD</sequence>
<comment type="caution">
    <text evidence="1">The sequence shown here is derived from an EMBL/GenBank/DDBJ whole genome shotgun (WGS) entry which is preliminary data.</text>
</comment>
<proteinExistence type="predicted"/>
<dbReference type="EMBL" id="DSOK01000037">
    <property type="protein sequence ID" value="HEN14073.1"/>
    <property type="molecule type" value="Genomic_DNA"/>
</dbReference>
<dbReference type="AlphaFoldDB" id="A0A7C2P1E5"/>
<gene>
    <name evidence="1" type="ORF">ENQ76_01215</name>
</gene>